<keyword evidence="1" id="KW-0812">Transmembrane</keyword>
<evidence type="ECO:0000313" key="4">
    <source>
        <dbReference type="Proteomes" id="UP000663829"/>
    </source>
</evidence>
<evidence type="ECO:0000313" key="2">
    <source>
        <dbReference type="EMBL" id="CAF0893211.1"/>
    </source>
</evidence>
<feature type="transmembrane region" description="Helical" evidence="1">
    <location>
        <begin position="141"/>
        <end position="159"/>
    </location>
</feature>
<sequence>MIRIKGVIIITLALLLGITALIFHFLAMFTKRWKVTIPKGVQNISNNNPHYYGLWERCQYMDISFATPVVIKSSSTNIINFDTGTPTIRNFVCRPNTYLRYKSKDIDTEICFIYRHLCSSLTNVIHPCTCNYLPSTKGLQWCCILAAIFMILGLLLLYLKLIAIPQHDMLAFLLNFTPILFIFFSILFMLTTLILIGAYLRRDEYEDYDVVLSSILTGESVNLYRLKQYFQLNKRKILTYNNEFKMIIHHFYILDQDTFYKQAIEEFKTYHLNNYDAHIGWSTGFEIIALVSAFLVLVLSLELALATTEY</sequence>
<feature type="transmembrane region" description="Helical" evidence="1">
    <location>
        <begin position="6"/>
        <end position="29"/>
    </location>
</feature>
<keyword evidence="1" id="KW-0472">Membrane</keyword>
<proteinExistence type="predicted"/>
<protein>
    <submittedName>
        <fullName evidence="2">Uncharacterized protein</fullName>
    </submittedName>
</protein>
<dbReference type="Proteomes" id="UP000663829">
    <property type="component" value="Unassembled WGS sequence"/>
</dbReference>
<dbReference type="Gene3D" id="1.20.140.150">
    <property type="match status" value="1"/>
</dbReference>
<feature type="transmembrane region" description="Helical" evidence="1">
    <location>
        <begin position="179"/>
        <end position="200"/>
    </location>
</feature>
<name>A0A813Z5C9_9BILA</name>
<evidence type="ECO:0000313" key="3">
    <source>
        <dbReference type="EMBL" id="CAF3677083.1"/>
    </source>
</evidence>
<dbReference type="EMBL" id="CAJOBC010001412">
    <property type="protein sequence ID" value="CAF3677083.1"/>
    <property type="molecule type" value="Genomic_DNA"/>
</dbReference>
<organism evidence="2 4">
    <name type="scientific">Didymodactylos carnosus</name>
    <dbReference type="NCBI Taxonomy" id="1234261"/>
    <lineage>
        <taxon>Eukaryota</taxon>
        <taxon>Metazoa</taxon>
        <taxon>Spiralia</taxon>
        <taxon>Gnathifera</taxon>
        <taxon>Rotifera</taxon>
        <taxon>Eurotatoria</taxon>
        <taxon>Bdelloidea</taxon>
        <taxon>Philodinida</taxon>
        <taxon>Philodinidae</taxon>
        <taxon>Didymodactylos</taxon>
    </lineage>
</organism>
<accession>A0A813Z5C9</accession>
<dbReference type="Proteomes" id="UP000681722">
    <property type="component" value="Unassembled WGS sequence"/>
</dbReference>
<dbReference type="OrthoDB" id="10021093at2759"/>
<comment type="caution">
    <text evidence="2">The sequence shown here is derived from an EMBL/GenBank/DDBJ whole genome shotgun (WGS) entry which is preliminary data.</text>
</comment>
<reference evidence="2" key="1">
    <citation type="submission" date="2021-02" db="EMBL/GenBank/DDBJ databases">
        <authorList>
            <person name="Nowell W R."/>
        </authorList>
    </citation>
    <scope>NUCLEOTIDE SEQUENCE</scope>
</reference>
<keyword evidence="4" id="KW-1185">Reference proteome</keyword>
<dbReference type="AlphaFoldDB" id="A0A813Z5C9"/>
<evidence type="ECO:0000256" key="1">
    <source>
        <dbReference type="SAM" id="Phobius"/>
    </source>
</evidence>
<dbReference type="EMBL" id="CAJNOQ010001412">
    <property type="protein sequence ID" value="CAF0893211.1"/>
    <property type="molecule type" value="Genomic_DNA"/>
</dbReference>
<gene>
    <name evidence="2" type="ORF">GPM918_LOCUS8235</name>
    <name evidence="3" type="ORF">SRO942_LOCUS8235</name>
</gene>
<feature type="transmembrane region" description="Helical" evidence="1">
    <location>
        <begin position="287"/>
        <end position="306"/>
    </location>
</feature>
<keyword evidence="1" id="KW-1133">Transmembrane helix</keyword>